<dbReference type="InterPro" id="IPR037026">
    <property type="entry name" value="Vgr_OB-fold_dom_sf"/>
</dbReference>
<dbReference type="InterPro" id="IPR041599">
    <property type="entry name" value="Gp138_N"/>
</dbReference>
<comment type="caution">
    <text evidence="2">The sequence shown here is derived from an EMBL/GenBank/DDBJ whole genome shotgun (WGS) entry which is preliminary data.</text>
</comment>
<gene>
    <name evidence="2" type="ORF">FRUB_07942</name>
</gene>
<evidence type="ECO:0000313" key="2">
    <source>
        <dbReference type="EMBL" id="OWK36890.1"/>
    </source>
</evidence>
<sequence>MTTANQVVQRAQVASVPVFQYGGGGFVLSFPVMTGDTGWIKANDRDISLFKQTTAASSPNTARLHDFADAMFFPDTLLNGVTIATEDAANAVLQNFAGTVKVALWSDLIKILAPQGVGINGTPDANAILDLQSTTQAFLPPRMTTAQKLAIPSPKIGMTVYDTTELGLSTYNGSAWS</sequence>
<evidence type="ECO:0000259" key="1">
    <source>
        <dbReference type="Pfam" id="PF18352"/>
    </source>
</evidence>
<reference evidence="3" key="1">
    <citation type="submission" date="2017-06" db="EMBL/GenBank/DDBJ databases">
        <title>Genome analysis of Fimbriiglobus ruber SP5, the first member of the order Planctomycetales with confirmed chitinolytic capability.</title>
        <authorList>
            <person name="Ravin N.V."/>
            <person name="Rakitin A.L."/>
            <person name="Ivanova A.A."/>
            <person name="Beletsky A.V."/>
            <person name="Kulichevskaya I.S."/>
            <person name="Mardanov A.V."/>
            <person name="Dedysh S.N."/>
        </authorList>
    </citation>
    <scope>NUCLEOTIDE SEQUENCE [LARGE SCALE GENOMIC DNA]</scope>
    <source>
        <strain evidence="3">SP5</strain>
    </source>
</reference>
<dbReference type="Proteomes" id="UP000214646">
    <property type="component" value="Unassembled WGS sequence"/>
</dbReference>
<dbReference type="EMBL" id="NIDE01000016">
    <property type="protein sequence ID" value="OWK36890.1"/>
    <property type="molecule type" value="Genomic_DNA"/>
</dbReference>
<keyword evidence="3" id="KW-1185">Reference proteome</keyword>
<dbReference type="Gene3D" id="2.40.50.230">
    <property type="entry name" value="Gp5 N-terminal domain"/>
    <property type="match status" value="1"/>
</dbReference>
<feature type="domain" description="Phage protein Gp138 N-terminal" evidence="1">
    <location>
        <begin position="3"/>
        <end position="74"/>
    </location>
</feature>
<dbReference type="RefSeq" id="WP_088258597.1">
    <property type="nucleotide sequence ID" value="NZ_NIDE01000016.1"/>
</dbReference>
<name>A0A225D5N2_9BACT</name>
<protein>
    <submittedName>
        <fullName evidence="2">Phage-related protein</fullName>
    </submittedName>
</protein>
<dbReference type="Pfam" id="PF18352">
    <property type="entry name" value="Gp138_N"/>
    <property type="match status" value="1"/>
</dbReference>
<evidence type="ECO:0000313" key="3">
    <source>
        <dbReference type="Proteomes" id="UP000214646"/>
    </source>
</evidence>
<dbReference type="AlphaFoldDB" id="A0A225D5N2"/>
<organism evidence="2 3">
    <name type="scientific">Fimbriiglobus ruber</name>
    <dbReference type="NCBI Taxonomy" id="1908690"/>
    <lineage>
        <taxon>Bacteria</taxon>
        <taxon>Pseudomonadati</taxon>
        <taxon>Planctomycetota</taxon>
        <taxon>Planctomycetia</taxon>
        <taxon>Gemmatales</taxon>
        <taxon>Gemmataceae</taxon>
        <taxon>Fimbriiglobus</taxon>
    </lineage>
</organism>
<proteinExistence type="predicted"/>
<accession>A0A225D5N2</accession>